<evidence type="ECO:0000256" key="1">
    <source>
        <dbReference type="ARBA" id="ARBA00022614"/>
    </source>
</evidence>
<name>A0ABM3IQM7_ZIZJJ</name>
<dbReference type="InterPro" id="IPR038005">
    <property type="entry name" value="RX-like_CC"/>
</dbReference>
<dbReference type="RefSeq" id="XP_048333510.2">
    <property type="nucleotide sequence ID" value="XM_048477553.2"/>
</dbReference>
<evidence type="ECO:0000313" key="16">
    <source>
        <dbReference type="RefSeq" id="XP_048333508.2"/>
    </source>
</evidence>
<gene>
    <name evidence="11 12 13 14 15 16 17 18 19 20 21 22 23 24 25 26 27 28 29 30 31 32 33" type="primary">LOC107433818</name>
</gene>
<dbReference type="RefSeq" id="XP_048333506.2">
    <property type="nucleotide sequence ID" value="XM_048477549.2"/>
</dbReference>
<dbReference type="Pfam" id="PF00931">
    <property type="entry name" value="NB-ARC"/>
    <property type="match status" value="1"/>
</dbReference>
<dbReference type="Pfam" id="PF23559">
    <property type="entry name" value="WHD_DRP"/>
    <property type="match status" value="1"/>
</dbReference>
<evidence type="ECO:0000313" key="21">
    <source>
        <dbReference type="RefSeq" id="XP_048333513.2"/>
    </source>
</evidence>
<dbReference type="GeneID" id="107433818"/>
<dbReference type="InterPro" id="IPR056789">
    <property type="entry name" value="LRR_R13L1-DRL21"/>
</dbReference>
<feature type="domain" description="Disease resistance protein winged helix" evidence="8">
    <location>
        <begin position="454"/>
        <end position="525"/>
    </location>
</feature>
<keyword evidence="3" id="KW-0547">Nucleotide-binding</keyword>
<dbReference type="RefSeq" id="XP_048333516.2">
    <property type="nucleotide sequence ID" value="XM_048477559.2"/>
</dbReference>
<organism evidence="10 25">
    <name type="scientific">Ziziphus jujuba</name>
    <name type="common">Chinese jujube</name>
    <name type="synonym">Ziziphus sativa</name>
    <dbReference type="NCBI Taxonomy" id="326968"/>
    <lineage>
        <taxon>Eukaryota</taxon>
        <taxon>Viridiplantae</taxon>
        <taxon>Streptophyta</taxon>
        <taxon>Embryophyta</taxon>
        <taxon>Tracheophyta</taxon>
        <taxon>Spermatophyta</taxon>
        <taxon>Magnoliopsida</taxon>
        <taxon>eudicotyledons</taxon>
        <taxon>Gunneridae</taxon>
        <taxon>Pentapetalae</taxon>
        <taxon>rosids</taxon>
        <taxon>fabids</taxon>
        <taxon>Rosales</taxon>
        <taxon>Rhamnaceae</taxon>
        <taxon>Paliureae</taxon>
        <taxon>Ziziphus</taxon>
    </lineage>
</organism>
<dbReference type="Gene3D" id="1.20.5.4130">
    <property type="match status" value="1"/>
</dbReference>
<dbReference type="Gene3D" id="1.10.8.430">
    <property type="entry name" value="Helical domain of apoptotic protease-activating factors"/>
    <property type="match status" value="1"/>
</dbReference>
<evidence type="ECO:0000313" key="11">
    <source>
        <dbReference type="RefSeq" id="XP_048333501.2"/>
    </source>
</evidence>
<evidence type="ECO:0000313" key="14">
    <source>
        <dbReference type="RefSeq" id="XP_048333506.2"/>
    </source>
</evidence>
<keyword evidence="1" id="KW-0433">Leucine-rich repeat</keyword>
<dbReference type="RefSeq" id="XP_060671692.1">
    <property type="nucleotide sequence ID" value="XM_060815709.1"/>
</dbReference>
<feature type="domain" description="R13L1/DRL21-like LRR repeat region" evidence="9">
    <location>
        <begin position="1064"/>
        <end position="1121"/>
    </location>
</feature>
<evidence type="ECO:0000313" key="20">
    <source>
        <dbReference type="RefSeq" id="XP_048333512.2"/>
    </source>
</evidence>
<dbReference type="InterPro" id="IPR036388">
    <property type="entry name" value="WH-like_DNA-bd_sf"/>
</dbReference>
<dbReference type="RefSeq" id="XP_048333522.2">
    <property type="nucleotide sequence ID" value="XM_048477565.2"/>
</dbReference>
<dbReference type="SUPFAM" id="SSF52540">
    <property type="entry name" value="P-loop containing nucleoside triphosphate hydrolases"/>
    <property type="match status" value="1"/>
</dbReference>
<dbReference type="Gene3D" id="3.40.50.300">
    <property type="entry name" value="P-loop containing nucleotide triphosphate hydrolases"/>
    <property type="match status" value="1"/>
</dbReference>
<dbReference type="RefSeq" id="XP_048333505.2">
    <property type="nucleotide sequence ID" value="XM_048477548.2"/>
</dbReference>
<dbReference type="RefSeq" id="XP_048333520.2">
    <property type="nucleotide sequence ID" value="XM_048477563.2"/>
</dbReference>
<dbReference type="RefSeq" id="XP_048333521.2">
    <property type="nucleotide sequence ID" value="XM_048477564.2"/>
</dbReference>
<evidence type="ECO:0000256" key="3">
    <source>
        <dbReference type="ARBA" id="ARBA00022741"/>
    </source>
</evidence>
<dbReference type="RefSeq" id="XP_048333523.2">
    <property type="nucleotide sequence ID" value="XM_048477566.2"/>
</dbReference>
<dbReference type="InterPro" id="IPR042197">
    <property type="entry name" value="Apaf_helical"/>
</dbReference>
<evidence type="ECO:0000256" key="5">
    <source>
        <dbReference type="ARBA" id="ARBA00022840"/>
    </source>
</evidence>
<evidence type="ECO:0000313" key="22">
    <source>
        <dbReference type="RefSeq" id="XP_048333514.2"/>
    </source>
</evidence>
<evidence type="ECO:0000256" key="2">
    <source>
        <dbReference type="ARBA" id="ARBA00022737"/>
    </source>
</evidence>
<evidence type="ECO:0000313" key="15">
    <source>
        <dbReference type="RefSeq" id="XP_048333507.2"/>
    </source>
</evidence>
<dbReference type="InterPro" id="IPR002182">
    <property type="entry name" value="NB-ARC"/>
</dbReference>
<keyword evidence="4" id="KW-0611">Plant defense</keyword>
<protein>
    <submittedName>
        <fullName evidence="11 12">Disease resistance protein RGA3</fullName>
    </submittedName>
</protein>
<keyword evidence="2" id="KW-0677">Repeat</keyword>
<dbReference type="RefSeq" id="XP_048333515.2">
    <property type="nucleotide sequence ID" value="XM_048477558.2"/>
</dbReference>
<evidence type="ECO:0000313" key="30">
    <source>
        <dbReference type="RefSeq" id="XP_048333522.2"/>
    </source>
</evidence>
<dbReference type="Pfam" id="PF25019">
    <property type="entry name" value="LRR_R13L1-DRL21"/>
    <property type="match status" value="2"/>
</dbReference>
<dbReference type="RefSeq" id="XP_048333509.2">
    <property type="nucleotide sequence ID" value="XM_048477552.2"/>
</dbReference>
<evidence type="ECO:0000256" key="4">
    <source>
        <dbReference type="ARBA" id="ARBA00022821"/>
    </source>
</evidence>
<feature type="domain" description="R13L1/DRL21-like LRR repeat region" evidence="9">
    <location>
        <begin position="729"/>
        <end position="843"/>
    </location>
</feature>
<dbReference type="RefSeq" id="XP_048333513.2">
    <property type="nucleotide sequence ID" value="XM_048477556.2"/>
</dbReference>
<evidence type="ECO:0000313" key="12">
    <source>
        <dbReference type="RefSeq" id="XP_048333502.2"/>
    </source>
</evidence>
<dbReference type="InterPro" id="IPR058922">
    <property type="entry name" value="WHD_DRP"/>
</dbReference>
<dbReference type="CDD" id="cd14798">
    <property type="entry name" value="RX-CC_like"/>
    <property type="match status" value="1"/>
</dbReference>
<evidence type="ECO:0000259" key="7">
    <source>
        <dbReference type="Pfam" id="PF18052"/>
    </source>
</evidence>
<accession>A0ABM3IQM7</accession>
<dbReference type="RefSeq" id="XP_048333502.2">
    <property type="nucleotide sequence ID" value="XM_048477545.2"/>
</dbReference>
<evidence type="ECO:0000313" key="31">
    <source>
        <dbReference type="RefSeq" id="XP_048333523.2"/>
    </source>
</evidence>
<evidence type="ECO:0000259" key="6">
    <source>
        <dbReference type="Pfam" id="PF00931"/>
    </source>
</evidence>
<feature type="domain" description="Disease resistance N-terminal" evidence="7">
    <location>
        <begin position="41"/>
        <end position="121"/>
    </location>
</feature>
<dbReference type="Pfam" id="PF18052">
    <property type="entry name" value="Rx_N"/>
    <property type="match status" value="1"/>
</dbReference>
<evidence type="ECO:0000313" key="32">
    <source>
        <dbReference type="RefSeq" id="XP_060671692.1"/>
    </source>
</evidence>
<reference evidence="11 12" key="1">
    <citation type="submission" date="2025-05" db="UniProtKB">
        <authorList>
            <consortium name="RefSeq"/>
        </authorList>
    </citation>
    <scope>IDENTIFICATION</scope>
    <source>
        <tissue evidence="11 12">Seedling</tissue>
    </source>
</reference>
<dbReference type="InterPro" id="IPR041118">
    <property type="entry name" value="Rx_N"/>
</dbReference>
<evidence type="ECO:0000313" key="19">
    <source>
        <dbReference type="RefSeq" id="XP_048333511.2"/>
    </source>
</evidence>
<dbReference type="PANTHER" id="PTHR36766:SF38">
    <property type="entry name" value="DISEASE RESISTANCE PROTEIN RGA3"/>
    <property type="match status" value="1"/>
</dbReference>
<dbReference type="RefSeq" id="XP_048333514.2">
    <property type="nucleotide sequence ID" value="XM_048477557.2"/>
</dbReference>
<evidence type="ECO:0000313" key="18">
    <source>
        <dbReference type="RefSeq" id="XP_048333510.2"/>
    </source>
</evidence>
<evidence type="ECO:0000313" key="33">
    <source>
        <dbReference type="RefSeq" id="XP_060671693.1"/>
    </source>
</evidence>
<dbReference type="RefSeq" id="XP_048333501.2">
    <property type="nucleotide sequence ID" value="XM_048477544.2"/>
</dbReference>
<dbReference type="RefSeq" id="XP_048333508.2">
    <property type="nucleotide sequence ID" value="XM_048477551.2"/>
</dbReference>
<evidence type="ECO:0000313" key="17">
    <source>
        <dbReference type="RefSeq" id="XP_048333509.2"/>
    </source>
</evidence>
<dbReference type="Gene3D" id="1.10.10.10">
    <property type="entry name" value="Winged helix-like DNA-binding domain superfamily/Winged helix DNA-binding domain"/>
    <property type="match status" value="1"/>
</dbReference>
<dbReference type="Proteomes" id="UP001652623">
    <property type="component" value="Chromosome 3"/>
</dbReference>
<dbReference type="InterPro" id="IPR032675">
    <property type="entry name" value="LRR_dom_sf"/>
</dbReference>
<keyword evidence="10" id="KW-1185">Reference proteome</keyword>
<dbReference type="InterPro" id="IPR027417">
    <property type="entry name" value="P-loop_NTPase"/>
</dbReference>
<dbReference type="PRINTS" id="PR00364">
    <property type="entry name" value="DISEASERSIST"/>
</dbReference>
<evidence type="ECO:0000313" key="10">
    <source>
        <dbReference type="Proteomes" id="UP001652623"/>
    </source>
</evidence>
<evidence type="ECO:0000313" key="29">
    <source>
        <dbReference type="RefSeq" id="XP_048333521.2"/>
    </source>
</evidence>
<dbReference type="SUPFAM" id="SSF52047">
    <property type="entry name" value="RNI-like"/>
    <property type="match status" value="1"/>
</dbReference>
<dbReference type="RefSeq" id="XP_048333517.2">
    <property type="nucleotide sequence ID" value="XM_048477560.2"/>
</dbReference>
<dbReference type="SUPFAM" id="SSF52058">
    <property type="entry name" value="L domain-like"/>
    <property type="match status" value="1"/>
</dbReference>
<keyword evidence="5" id="KW-0067">ATP-binding</keyword>
<dbReference type="Gene3D" id="3.80.10.10">
    <property type="entry name" value="Ribonuclease Inhibitor"/>
    <property type="match status" value="3"/>
</dbReference>
<feature type="domain" description="NB-ARC" evidence="6">
    <location>
        <begin position="201"/>
        <end position="371"/>
    </location>
</feature>
<evidence type="ECO:0000313" key="13">
    <source>
        <dbReference type="RefSeq" id="XP_048333505.2"/>
    </source>
</evidence>
<evidence type="ECO:0000313" key="24">
    <source>
        <dbReference type="RefSeq" id="XP_048333516.2"/>
    </source>
</evidence>
<evidence type="ECO:0000313" key="26">
    <source>
        <dbReference type="RefSeq" id="XP_048333518.2"/>
    </source>
</evidence>
<dbReference type="RefSeq" id="XP_048333519.2">
    <property type="nucleotide sequence ID" value="XM_048477562.2"/>
</dbReference>
<dbReference type="RefSeq" id="XP_060671693.1">
    <property type="nucleotide sequence ID" value="XM_060815710.1"/>
</dbReference>
<evidence type="ECO:0000313" key="23">
    <source>
        <dbReference type="RefSeq" id="XP_048333515.2"/>
    </source>
</evidence>
<dbReference type="RefSeq" id="XP_048333512.2">
    <property type="nucleotide sequence ID" value="XM_048477555.2"/>
</dbReference>
<evidence type="ECO:0000313" key="28">
    <source>
        <dbReference type="RefSeq" id="XP_048333520.2"/>
    </source>
</evidence>
<evidence type="ECO:0000259" key="9">
    <source>
        <dbReference type="Pfam" id="PF25019"/>
    </source>
</evidence>
<evidence type="ECO:0000313" key="27">
    <source>
        <dbReference type="RefSeq" id="XP_048333519.2"/>
    </source>
</evidence>
<proteinExistence type="predicted"/>
<dbReference type="RefSeq" id="XP_048333511.2">
    <property type="nucleotide sequence ID" value="XM_048477554.2"/>
</dbReference>
<dbReference type="RefSeq" id="XP_048333518.2">
    <property type="nucleotide sequence ID" value="XM_048477561.2"/>
</dbReference>
<evidence type="ECO:0000259" key="8">
    <source>
        <dbReference type="Pfam" id="PF23559"/>
    </source>
</evidence>
<sequence>MVLHSIITYLLHTLKTNFLLSAYLSNKPMAEIVLSAIAKEIIEWLASAAVQEVGLLRCVKHELSGLEDTISTIKAVLLDAEEKQNHNHQIKNWLKRLEDVVFDADDLMDELNTEAAVLQQRRMLGSEMTKQVCTFFSTSNQLAFQHKLGHKIKGINKRLAVIRDDRQFHLDERHEESRVVTGMREDTHSYVPEEEVIGRDKDKMAIMKFLLDENIEENLAVISIVGIGGLGKTALAQLVYNDETVQKNFDLRMWVCVSNDFNVRLLVEKILKFATDKDLKNMEMEQLRMELQKEIKVKRYLLVLDDVWNENDGLWLSLKMLLSNCAKASRIVVTTRSARVSEIMSTSEPYILEGLDKDKSWSLFEKMAFKHGHEASNSNIVEIGKQIVKKYGGIPLAIRTIGRMLYFKNSETEWLSFLEMEFSRVPQNDILPTLKLSYDNLPSHLKQCFASCHLFPKDYEINVEMLINVWMALGFVKQSDSTKSLFDTGREYFMDLLWRSFFQEHHEDEFLNTKCKMHDLMHDLATQVGGIKCISLQPKRKTNFDKSTRHVSFNFHLDSSQQIPTTLSQAKRIRTILLLGQSSSTVQGGRDQSVCDVLVSSFMLVRILDLHNLGIKVVPNSIGKLRHLRYLDLSQNEDIKALPDSITTLYNLQTLKLSKCRQLQELPRDMKNLVNLVNLEITKCNSLTHMPSGLDQLTNLQTLTAFVLKSEGTGSSLSRHSDSAEVGQLRDLMQLNNLRGEMVIRNLGNEKDAKSANLMGKRLLHSLCLTWKRDVDYEATIKGLQPHPNLKLLYLRNYEGVRFSSWFPSLTNLVCLKIKNCRKCQYLPPLTQFHSLKQLHLMELDSLEYISEEPFMPSTTILPSLESLMMRYLPNVKGWWREEVVDENSSSINNHYISHSFPRLSELLIGDCPKMTFLPLSPNIVRMGVENNTWKPFQQAMQNIPALKEASSSGSSLIPFSNLSDLRLHGVDDLKSLPEWLKNFTSLREFAVVKCRNLKCLSPGVQHLASTLQDLCIKGCHQLDMSNAADEFTWLALNSSLCSLQLIDLPQLETLPIGLLHVKSLQQLRVIACESLTEIPEWISNFKSLHTLEFVKCYNLRSLPQGLHQLTSLQKLTIIDCPVLYERCQRERGEDWPKVAHVPELILRLTVSPKPHTSSSGCNRGILNKFRISRFCSKGMP</sequence>
<dbReference type="RefSeq" id="XP_048333507.2">
    <property type="nucleotide sequence ID" value="XM_048477550.2"/>
</dbReference>
<dbReference type="PANTHER" id="PTHR36766">
    <property type="entry name" value="PLANT BROAD-SPECTRUM MILDEW RESISTANCE PROTEIN RPW8"/>
    <property type="match status" value="1"/>
</dbReference>
<evidence type="ECO:0000313" key="25">
    <source>
        <dbReference type="RefSeq" id="XP_048333517.2"/>
    </source>
</evidence>